<dbReference type="InterPro" id="IPR003838">
    <property type="entry name" value="ABC3_permease_C"/>
</dbReference>
<dbReference type="InterPro" id="IPR004513">
    <property type="entry name" value="FtsX"/>
</dbReference>
<evidence type="ECO:0000256" key="7">
    <source>
        <dbReference type="ARBA" id="ARBA00022989"/>
    </source>
</evidence>
<accession>A0A7G7GCX8</accession>
<keyword evidence="7 11" id="KW-1133">Transmembrane helix</keyword>
<keyword evidence="6 11" id="KW-0812">Transmembrane</keyword>
<dbReference type="Gene3D" id="3.30.70.3040">
    <property type="match status" value="1"/>
</dbReference>
<proteinExistence type="inferred from homology"/>
<feature type="transmembrane region" description="Helical" evidence="11">
    <location>
        <begin position="20"/>
        <end position="41"/>
    </location>
</feature>
<keyword evidence="9 10" id="KW-0131">Cell cycle</keyword>
<dbReference type="GO" id="GO:0051301">
    <property type="term" value="P:cell division"/>
    <property type="evidence" value="ECO:0007669"/>
    <property type="project" value="UniProtKB-KW"/>
</dbReference>
<dbReference type="RefSeq" id="WP_185271504.1">
    <property type="nucleotide sequence ID" value="NZ_CP055156.1"/>
</dbReference>
<keyword evidence="15" id="KW-1185">Reference proteome</keyword>
<evidence type="ECO:0000259" key="12">
    <source>
        <dbReference type="Pfam" id="PF02687"/>
    </source>
</evidence>
<dbReference type="Pfam" id="PF18075">
    <property type="entry name" value="FtsX_ECD"/>
    <property type="match status" value="1"/>
</dbReference>
<evidence type="ECO:0000256" key="3">
    <source>
        <dbReference type="ARBA" id="ARBA00021907"/>
    </source>
</evidence>
<dbReference type="GO" id="GO:0005886">
    <property type="term" value="C:plasma membrane"/>
    <property type="evidence" value="ECO:0007669"/>
    <property type="project" value="UniProtKB-SubCell"/>
</dbReference>
<feature type="domain" description="ABC3 transporter permease C-terminal" evidence="12">
    <location>
        <begin position="177"/>
        <end position="289"/>
    </location>
</feature>
<protein>
    <recommendedName>
        <fullName evidence="3 10">Cell division protein FtsX</fullName>
    </recommendedName>
</protein>
<name>A0A7G7GCX8_9BACT</name>
<feature type="domain" description="FtsX extracellular" evidence="13">
    <location>
        <begin position="54"/>
        <end position="154"/>
    </location>
</feature>
<evidence type="ECO:0000256" key="5">
    <source>
        <dbReference type="ARBA" id="ARBA00022618"/>
    </source>
</evidence>
<organism evidence="14 15">
    <name type="scientific">Adhaeribacter swui</name>
    <dbReference type="NCBI Taxonomy" id="2086471"/>
    <lineage>
        <taxon>Bacteria</taxon>
        <taxon>Pseudomonadati</taxon>
        <taxon>Bacteroidota</taxon>
        <taxon>Cytophagia</taxon>
        <taxon>Cytophagales</taxon>
        <taxon>Hymenobacteraceae</taxon>
        <taxon>Adhaeribacter</taxon>
    </lineage>
</organism>
<evidence type="ECO:0000256" key="9">
    <source>
        <dbReference type="ARBA" id="ARBA00023306"/>
    </source>
</evidence>
<reference evidence="14 15" key="1">
    <citation type="journal article" date="2018" name="Int. J. Syst. Evol. Microbiol.">
        <title>Adhaeribacter swui sp. nov., isolated from wet mud.</title>
        <authorList>
            <person name="Kim D.U."/>
            <person name="Kim K.W."/>
            <person name="Kang M.S."/>
            <person name="Kim J.Y."/>
            <person name="Jang J.H."/>
            <person name="Kim M.K."/>
        </authorList>
    </citation>
    <scope>NUCLEOTIDE SEQUENCE [LARGE SCALE GENOMIC DNA]</scope>
    <source>
        <strain evidence="14 15">KCTC 52873</strain>
    </source>
</reference>
<evidence type="ECO:0000259" key="13">
    <source>
        <dbReference type="Pfam" id="PF18075"/>
    </source>
</evidence>
<dbReference type="Proteomes" id="UP000515237">
    <property type="component" value="Chromosome"/>
</dbReference>
<evidence type="ECO:0000256" key="1">
    <source>
        <dbReference type="ARBA" id="ARBA00004651"/>
    </source>
</evidence>
<sequence>MARQPNKPTRKKKLGSYPHAMVIFTITLALFVIGLFSTLLIHAGKLSDVVKQSIEVQVYLDFDLTQTQLARMKNVLSQKEYIAYLNQEPQVRFFSKEEGAKEFIQESGEDFMAFLGDNPLRDAYILNINPDFADSEHLKKIKAELEEIDGVYEVQYVASLIDSINQNLKKISIILLSFAAILVFVVIILINNTIKLAMFSQRFLIRSMQLVGATSGFIQKPFMNRAIFQGLISGLLASGMLLGLLTYAYYQINELYLLRDETKLIILAGILVLLGMVIGFISSYRAVRKYMRLSLDELY</sequence>
<keyword evidence="8 10" id="KW-0472">Membrane</keyword>
<dbReference type="AlphaFoldDB" id="A0A7G7GCX8"/>
<dbReference type="EMBL" id="CP055156">
    <property type="protein sequence ID" value="QNF35012.1"/>
    <property type="molecule type" value="Genomic_DNA"/>
</dbReference>
<evidence type="ECO:0000256" key="11">
    <source>
        <dbReference type="SAM" id="Phobius"/>
    </source>
</evidence>
<dbReference type="PIRSF" id="PIRSF003097">
    <property type="entry name" value="FtsX"/>
    <property type="match status" value="1"/>
</dbReference>
<dbReference type="InterPro" id="IPR040690">
    <property type="entry name" value="FtsX_ECD"/>
</dbReference>
<evidence type="ECO:0000313" key="14">
    <source>
        <dbReference type="EMBL" id="QNF35012.1"/>
    </source>
</evidence>
<feature type="transmembrane region" description="Helical" evidence="11">
    <location>
        <begin position="230"/>
        <end position="252"/>
    </location>
</feature>
<feature type="transmembrane region" description="Helical" evidence="11">
    <location>
        <begin position="264"/>
        <end position="284"/>
    </location>
</feature>
<evidence type="ECO:0000256" key="10">
    <source>
        <dbReference type="PIRNR" id="PIRNR003097"/>
    </source>
</evidence>
<feature type="transmembrane region" description="Helical" evidence="11">
    <location>
        <begin position="171"/>
        <end position="190"/>
    </location>
</feature>
<comment type="similarity">
    <text evidence="2 10">Belongs to the ABC-4 integral membrane protein family. FtsX subfamily.</text>
</comment>
<dbReference type="PANTHER" id="PTHR47755">
    <property type="entry name" value="CELL DIVISION PROTEIN FTSX"/>
    <property type="match status" value="1"/>
</dbReference>
<dbReference type="Pfam" id="PF02687">
    <property type="entry name" value="FtsX"/>
    <property type="match status" value="1"/>
</dbReference>
<dbReference type="KEGG" id="aswu:HUW51_20650"/>
<keyword evidence="5 10" id="KW-0132">Cell division</keyword>
<comment type="subcellular location">
    <subcellularLocation>
        <location evidence="1">Cell membrane</location>
        <topology evidence="1">Multi-pass membrane protein</topology>
    </subcellularLocation>
</comment>
<dbReference type="PANTHER" id="PTHR47755:SF1">
    <property type="entry name" value="CELL DIVISION PROTEIN FTSX"/>
    <property type="match status" value="1"/>
</dbReference>
<keyword evidence="4 10" id="KW-1003">Cell membrane</keyword>
<evidence type="ECO:0000256" key="6">
    <source>
        <dbReference type="ARBA" id="ARBA00022692"/>
    </source>
</evidence>
<evidence type="ECO:0000313" key="15">
    <source>
        <dbReference type="Proteomes" id="UP000515237"/>
    </source>
</evidence>
<evidence type="ECO:0000256" key="4">
    <source>
        <dbReference type="ARBA" id="ARBA00022475"/>
    </source>
</evidence>
<evidence type="ECO:0000256" key="8">
    <source>
        <dbReference type="ARBA" id="ARBA00023136"/>
    </source>
</evidence>
<gene>
    <name evidence="14" type="ORF">HUW51_20650</name>
</gene>
<evidence type="ECO:0000256" key="2">
    <source>
        <dbReference type="ARBA" id="ARBA00007379"/>
    </source>
</evidence>